<evidence type="ECO:0000256" key="6">
    <source>
        <dbReference type="PIRSR" id="PIRSR005536-1"/>
    </source>
</evidence>
<evidence type="ECO:0000256" key="4">
    <source>
        <dbReference type="ARBA" id="ARBA00023295"/>
    </source>
</evidence>
<organism evidence="10 11">
    <name type="scientific">Candidatus Faecalibacterium intestinigallinarum</name>
    <dbReference type="NCBI Taxonomy" id="2838581"/>
    <lineage>
        <taxon>Bacteria</taxon>
        <taxon>Bacillati</taxon>
        <taxon>Bacillota</taxon>
        <taxon>Clostridia</taxon>
        <taxon>Eubacteriales</taxon>
        <taxon>Oscillospiraceae</taxon>
        <taxon>Faecalibacterium</taxon>
    </lineage>
</organism>
<dbReference type="InterPro" id="IPR013780">
    <property type="entry name" value="Glyco_hydro_b"/>
</dbReference>
<evidence type="ECO:0000259" key="8">
    <source>
        <dbReference type="Pfam" id="PF16874"/>
    </source>
</evidence>
<dbReference type="CDD" id="cd14791">
    <property type="entry name" value="GH36"/>
    <property type="match status" value="1"/>
</dbReference>
<dbReference type="InterPro" id="IPR017853">
    <property type="entry name" value="GH"/>
</dbReference>
<evidence type="ECO:0000259" key="9">
    <source>
        <dbReference type="Pfam" id="PF16875"/>
    </source>
</evidence>
<dbReference type="InterPro" id="IPR038417">
    <property type="entry name" value="Alpga-gal_N_sf"/>
</dbReference>
<dbReference type="InterPro" id="IPR000111">
    <property type="entry name" value="Glyco_hydro_27/36_CS"/>
</dbReference>
<dbReference type="InterPro" id="IPR002252">
    <property type="entry name" value="Glyco_hydro_36"/>
</dbReference>
<dbReference type="PANTHER" id="PTHR43053">
    <property type="entry name" value="GLYCOSIDASE FAMILY 31"/>
    <property type="match status" value="1"/>
</dbReference>
<evidence type="ECO:0000256" key="7">
    <source>
        <dbReference type="PIRSR" id="PIRSR005536-2"/>
    </source>
</evidence>
<name>A0A9D1QBB4_9FIRM</name>
<feature type="binding site" evidence="7">
    <location>
        <begin position="369"/>
        <end position="370"/>
    </location>
    <ligand>
        <name>substrate</name>
    </ligand>
</feature>
<protein>
    <recommendedName>
        <fullName evidence="2 5">Alpha-galactosidase</fullName>
        <ecNumber evidence="2 5">3.2.1.22</ecNumber>
    </recommendedName>
</protein>
<evidence type="ECO:0000256" key="3">
    <source>
        <dbReference type="ARBA" id="ARBA00022801"/>
    </source>
</evidence>
<dbReference type="SUPFAM" id="SSF51445">
    <property type="entry name" value="(Trans)glycosidases"/>
    <property type="match status" value="1"/>
</dbReference>
<proteinExistence type="inferred from homology"/>
<keyword evidence="4 5" id="KW-0326">Glycosidase</keyword>
<comment type="caution">
    <text evidence="10">The sequence shown here is derived from an EMBL/GenBank/DDBJ whole genome shotgun (WGS) entry which is preliminary data.</text>
</comment>
<gene>
    <name evidence="10" type="ORF">H9890_08720</name>
</gene>
<feature type="active site" description="Proton donor" evidence="6">
    <location>
        <position position="551"/>
    </location>
</feature>
<evidence type="ECO:0000256" key="2">
    <source>
        <dbReference type="ARBA" id="ARBA00012755"/>
    </source>
</evidence>
<dbReference type="PIRSF" id="PIRSF005536">
    <property type="entry name" value="Agal"/>
    <property type="match status" value="1"/>
</dbReference>
<feature type="domain" description="Glycosyl hydrolase family 36 N-terminal" evidence="9">
    <location>
        <begin position="29"/>
        <end position="287"/>
    </location>
</feature>
<dbReference type="Gene3D" id="3.20.20.70">
    <property type="entry name" value="Aldolase class I"/>
    <property type="match status" value="1"/>
</dbReference>
<dbReference type="InterPro" id="IPR031704">
    <property type="entry name" value="Glyco_hydro_36_N"/>
</dbReference>
<dbReference type="Pfam" id="PF16874">
    <property type="entry name" value="Glyco_hydro_36C"/>
    <property type="match status" value="1"/>
</dbReference>
<evidence type="ECO:0000313" key="10">
    <source>
        <dbReference type="EMBL" id="HIW09464.1"/>
    </source>
</evidence>
<dbReference type="EC" id="3.2.1.22" evidence="2 5"/>
<dbReference type="AlphaFoldDB" id="A0A9D1QBB4"/>
<feature type="binding site" evidence="7">
    <location>
        <position position="551"/>
    </location>
    <ligand>
        <name>substrate</name>
    </ligand>
</feature>
<feature type="binding site" evidence="7">
    <location>
        <position position="202"/>
    </location>
    <ligand>
        <name>substrate</name>
    </ligand>
</feature>
<dbReference type="Gene3D" id="2.60.40.1180">
    <property type="entry name" value="Golgi alpha-mannosidase II"/>
    <property type="match status" value="1"/>
</dbReference>
<evidence type="ECO:0000256" key="5">
    <source>
        <dbReference type="PIRNR" id="PIRNR005536"/>
    </source>
</evidence>
<feature type="active site" description="Nucleophile" evidence="6">
    <location>
        <position position="481"/>
    </location>
</feature>
<feature type="binding site" evidence="7">
    <location>
        <begin position="479"/>
        <end position="483"/>
    </location>
    <ligand>
        <name>substrate</name>
    </ligand>
</feature>
<dbReference type="EMBL" id="DXHQ01000100">
    <property type="protein sequence ID" value="HIW09464.1"/>
    <property type="molecule type" value="Genomic_DNA"/>
</dbReference>
<dbReference type="PROSITE" id="PS00512">
    <property type="entry name" value="ALPHA_GALACTOSIDASE"/>
    <property type="match status" value="1"/>
</dbReference>
<dbReference type="GO" id="GO:0004557">
    <property type="term" value="F:alpha-galactosidase activity"/>
    <property type="evidence" value="ECO:0007669"/>
    <property type="project" value="UniProtKB-UniRule"/>
</dbReference>
<dbReference type="Pfam" id="PF02065">
    <property type="entry name" value="Melibiase"/>
    <property type="match status" value="1"/>
</dbReference>
<dbReference type="InterPro" id="IPR031705">
    <property type="entry name" value="Glyco_hydro_36_C"/>
</dbReference>
<reference evidence="10" key="2">
    <citation type="submission" date="2021-04" db="EMBL/GenBank/DDBJ databases">
        <authorList>
            <person name="Gilroy R."/>
        </authorList>
    </citation>
    <scope>NUCLEOTIDE SEQUENCE</scope>
    <source>
        <strain evidence="10">ChiHcolR34-3080</strain>
    </source>
</reference>
<feature type="binding site" evidence="7">
    <location>
        <position position="446"/>
    </location>
    <ligand>
        <name>substrate</name>
    </ligand>
</feature>
<reference evidence="10" key="1">
    <citation type="journal article" date="2021" name="PeerJ">
        <title>Extensive microbial diversity within the chicken gut microbiome revealed by metagenomics and culture.</title>
        <authorList>
            <person name="Gilroy R."/>
            <person name="Ravi A."/>
            <person name="Getino M."/>
            <person name="Pursley I."/>
            <person name="Horton D.L."/>
            <person name="Alikhan N.F."/>
            <person name="Baker D."/>
            <person name="Gharbi K."/>
            <person name="Hall N."/>
            <person name="Watson M."/>
            <person name="Adriaenssens E.M."/>
            <person name="Foster-Nyarko E."/>
            <person name="Jarju S."/>
            <person name="Secka A."/>
            <person name="Antonio M."/>
            <person name="Oren A."/>
            <person name="Chaudhuri R.R."/>
            <person name="La Ragione R."/>
            <person name="Hildebrand F."/>
            <person name="Pallen M.J."/>
        </authorList>
    </citation>
    <scope>NUCLEOTIDE SEQUENCE</scope>
    <source>
        <strain evidence="10">ChiHcolR34-3080</strain>
    </source>
</reference>
<sequence length="745" mass="83265">MAIEFHRESQTFHLHNAFVSYIFKVLPSGHLGQLYYGRAIHDRPDFDHLFETAYRSMSVCYFDGEPAYSLEHIKQEYPTCGAGDIHLPALDAQAPNGSRLLDLHYQSHTIAPGKPPLEGGELPSTYVEAPEEAATLTVTLADGLAGVTVDLVYTLYEALPVITRHAVIGYTGEGALRLDRAMSFCLDLPDMDYDMVELTGAWARERHIVTRPLAHGVQGVYSLRGCSSHHFNPFLALKRRETTEFLGEVYGFSLVYSGNFAAQADVDPYHVTRVTMGIHPQGFCWHLHRGERFTTPEAVLVYSDRGLNGMSQTYHQLYRTRLARGEWRDKVRPILVNNWEATYFDFNEAKLLSLAGEAKRLGIELFVLDDGWFTGRNDDRGGLGDWQINYGKLPDGIRGFGEKLHEMGLLFGLWIEPEMVNAGTALWNEHPDWVLHEPGRRPQQGRFQYVLDYSNPAVVDWIFARLCSVLDGAPVDYIKWDMNRSISDAYSCAAAGSEQGAVLHRYILGVYRLYRLLTERYPHILFESCASGGARFDPGMLACAPQCWTSDDTDAVERLRIQYGTSLVYPVSSMGAHVAAAPNHQVGRMTSLTMRANVAIFGAFGYELDLTALGAHGQELVARQVAFVKQHRQLLQFGTFWRLQSPFAGNEAAWMTVAPDRSAALVAQYLILQEVNAGYRRLRLAGLDPDRLYRVTRLGSGARAAGQPITACGDELMRAGLVTTDEDPASEGDFVSRLYLLETAE</sequence>
<feature type="domain" description="Glycosyl hydrolase family 36 C-terminal" evidence="8">
    <location>
        <begin position="651"/>
        <end position="741"/>
    </location>
</feature>
<comment type="similarity">
    <text evidence="5">Belongs to the glycosyl hydrolase.</text>
</comment>
<dbReference type="PANTHER" id="PTHR43053:SF3">
    <property type="entry name" value="ALPHA-GALACTOSIDASE C-RELATED"/>
    <property type="match status" value="1"/>
</dbReference>
<dbReference type="Gene3D" id="2.70.98.60">
    <property type="entry name" value="alpha-galactosidase from lactobacil brevis"/>
    <property type="match status" value="1"/>
</dbReference>
<dbReference type="FunFam" id="3.20.20.70:FF:000118">
    <property type="entry name" value="Alpha-galactosidase"/>
    <property type="match status" value="1"/>
</dbReference>
<dbReference type="InterPro" id="IPR050985">
    <property type="entry name" value="Alpha-glycosidase_related"/>
</dbReference>
<feature type="binding site" evidence="7">
    <location>
        <position position="529"/>
    </location>
    <ligand>
        <name>substrate</name>
    </ligand>
</feature>
<dbReference type="InterPro" id="IPR013785">
    <property type="entry name" value="Aldolase_TIM"/>
</dbReference>
<keyword evidence="3 5" id="KW-0378">Hydrolase</keyword>
<evidence type="ECO:0000256" key="1">
    <source>
        <dbReference type="ARBA" id="ARBA00001255"/>
    </source>
</evidence>
<dbReference type="GO" id="GO:0016052">
    <property type="term" value="P:carbohydrate catabolic process"/>
    <property type="evidence" value="ECO:0007669"/>
    <property type="project" value="InterPro"/>
</dbReference>
<evidence type="ECO:0000313" key="11">
    <source>
        <dbReference type="Proteomes" id="UP000823933"/>
    </source>
</evidence>
<dbReference type="Proteomes" id="UP000823933">
    <property type="component" value="Unassembled WGS sequence"/>
</dbReference>
<dbReference type="Pfam" id="PF16875">
    <property type="entry name" value="Glyco_hydro_36N"/>
    <property type="match status" value="1"/>
</dbReference>
<comment type="catalytic activity">
    <reaction evidence="1 5">
        <text>Hydrolysis of terminal, non-reducing alpha-D-galactose residues in alpha-D-galactosides, including galactose oligosaccharides, galactomannans and galactolipids.</text>
        <dbReference type="EC" id="3.2.1.22"/>
    </reaction>
</comment>
<dbReference type="PRINTS" id="PR00743">
    <property type="entry name" value="GLHYDRLASE36"/>
</dbReference>
<accession>A0A9D1QBB4</accession>